<evidence type="ECO:0000313" key="2">
    <source>
        <dbReference type="EMBL" id="MBA8923493.1"/>
    </source>
</evidence>
<organism evidence="2 3">
    <name type="scientific">Kutzneria viridogrisea</name>
    <dbReference type="NCBI Taxonomy" id="47990"/>
    <lineage>
        <taxon>Bacteria</taxon>
        <taxon>Bacillati</taxon>
        <taxon>Actinomycetota</taxon>
        <taxon>Actinomycetes</taxon>
        <taxon>Pseudonocardiales</taxon>
        <taxon>Pseudonocardiaceae</taxon>
        <taxon>Kutzneria</taxon>
    </lineage>
</organism>
<dbReference type="EMBL" id="JACJID010000001">
    <property type="protein sequence ID" value="MBA8923493.1"/>
    <property type="molecule type" value="Genomic_DNA"/>
</dbReference>
<protein>
    <submittedName>
        <fullName evidence="2">Uncharacterized protein</fullName>
    </submittedName>
</protein>
<evidence type="ECO:0000256" key="1">
    <source>
        <dbReference type="SAM" id="SignalP"/>
    </source>
</evidence>
<sequence length="260" mass="26998">MSISRRSQRLATGLGVTLLAGAAFLGTSGTASAQVYGGNVSVGWSIANAPAAGLTNITFPITVNPDTVHDNGTYFAMQFDFADVEQGGYTGLQPRPNLNGRERLRGVFSSFQGGTTTTDPNCSPGADGGPGVSCGYEFDAVYGHTYAITVKRRSGTTWTGDAVDTVTGKATHIGSWTLPSGSGSLKPSQGGFVEYYSSPPTCSQLQWINVVFGGPTSTDAGGVSGSARAQYEYGNCKGQGNYKSVQVGSGTNITRGWIRE</sequence>
<gene>
    <name evidence="2" type="ORF">BC739_000690</name>
</gene>
<dbReference type="Proteomes" id="UP000517916">
    <property type="component" value="Unassembled WGS sequence"/>
</dbReference>
<evidence type="ECO:0000313" key="3">
    <source>
        <dbReference type="Proteomes" id="UP000517916"/>
    </source>
</evidence>
<feature type="chain" id="PRO_5045242310" evidence="1">
    <location>
        <begin position="34"/>
        <end position="260"/>
    </location>
</feature>
<reference evidence="2 3" key="1">
    <citation type="submission" date="2020-08" db="EMBL/GenBank/DDBJ databases">
        <title>Genomic Encyclopedia of Archaeal and Bacterial Type Strains, Phase II (KMG-II): from individual species to whole genera.</title>
        <authorList>
            <person name="Goeker M."/>
        </authorList>
    </citation>
    <scope>NUCLEOTIDE SEQUENCE [LARGE SCALE GENOMIC DNA]</scope>
    <source>
        <strain evidence="2 3">DSM 43850</strain>
    </source>
</reference>
<dbReference type="RefSeq" id="WP_148309686.1">
    <property type="nucleotide sequence ID" value="NZ_BAAABQ010000041.1"/>
</dbReference>
<keyword evidence="1" id="KW-0732">Signal</keyword>
<keyword evidence="3" id="KW-1185">Reference proteome</keyword>
<accession>A0ABR6B9G2</accession>
<name>A0ABR6B9G2_9PSEU</name>
<comment type="caution">
    <text evidence="2">The sequence shown here is derived from an EMBL/GenBank/DDBJ whole genome shotgun (WGS) entry which is preliminary data.</text>
</comment>
<proteinExistence type="predicted"/>
<feature type="signal peptide" evidence="1">
    <location>
        <begin position="1"/>
        <end position="33"/>
    </location>
</feature>